<evidence type="ECO:0000259" key="2">
    <source>
        <dbReference type="Pfam" id="PF13511"/>
    </source>
</evidence>
<evidence type="ECO:0000313" key="4">
    <source>
        <dbReference type="Proteomes" id="UP000620266"/>
    </source>
</evidence>
<dbReference type="Proteomes" id="UP000620266">
    <property type="component" value="Unassembled WGS sequence"/>
</dbReference>
<gene>
    <name evidence="3" type="ORF">GCM10007205_28570</name>
</gene>
<name>A0A8J2UQ19_9BURK</name>
<feature type="domain" description="DUF4124" evidence="2">
    <location>
        <begin position="17"/>
        <end position="67"/>
    </location>
</feature>
<reference evidence="3" key="1">
    <citation type="journal article" date="2014" name="Int. J. Syst. Evol. Microbiol.">
        <title>Complete genome sequence of Corynebacterium casei LMG S-19264T (=DSM 44701T), isolated from a smear-ripened cheese.</title>
        <authorList>
            <consortium name="US DOE Joint Genome Institute (JGI-PGF)"/>
            <person name="Walter F."/>
            <person name="Albersmeier A."/>
            <person name="Kalinowski J."/>
            <person name="Ruckert C."/>
        </authorList>
    </citation>
    <scope>NUCLEOTIDE SEQUENCE</scope>
    <source>
        <strain evidence="3">CCM 7086</strain>
    </source>
</reference>
<dbReference type="InterPro" id="IPR025392">
    <property type="entry name" value="DUF4124"/>
</dbReference>
<comment type="caution">
    <text evidence="3">The sequence shown here is derived from an EMBL/GenBank/DDBJ whole genome shotgun (WGS) entry which is preliminary data.</text>
</comment>
<feature type="signal peptide" evidence="1">
    <location>
        <begin position="1"/>
        <end position="25"/>
    </location>
</feature>
<dbReference type="AlphaFoldDB" id="A0A8J2UQ19"/>
<protein>
    <recommendedName>
        <fullName evidence="2">DUF4124 domain-containing protein</fullName>
    </recommendedName>
</protein>
<keyword evidence="4" id="KW-1185">Reference proteome</keyword>
<keyword evidence="1" id="KW-0732">Signal</keyword>
<evidence type="ECO:0000256" key="1">
    <source>
        <dbReference type="SAM" id="SignalP"/>
    </source>
</evidence>
<sequence length="110" mass="11937">MHIRHRIATSITFVASLLCLSSAFAQGDVLACTAADGAVTYTDGRCGDNEKARTVQAAPPKPQRAMVDRTQWASRVAPRQVRTDVESVRAAYEALRQRDARSGDLQIAGH</sequence>
<reference evidence="3" key="2">
    <citation type="submission" date="2020-09" db="EMBL/GenBank/DDBJ databases">
        <authorList>
            <person name="Sun Q."/>
            <person name="Sedlacek I."/>
        </authorList>
    </citation>
    <scope>NUCLEOTIDE SEQUENCE</scope>
    <source>
        <strain evidence="3">CCM 7086</strain>
    </source>
</reference>
<dbReference type="EMBL" id="BMCG01000006">
    <property type="protein sequence ID" value="GGC17879.1"/>
    <property type="molecule type" value="Genomic_DNA"/>
</dbReference>
<organism evidence="3 4">
    <name type="scientific">Oxalicibacterium flavum</name>
    <dbReference type="NCBI Taxonomy" id="179467"/>
    <lineage>
        <taxon>Bacteria</taxon>
        <taxon>Pseudomonadati</taxon>
        <taxon>Pseudomonadota</taxon>
        <taxon>Betaproteobacteria</taxon>
        <taxon>Burkholderiales</taxon>
        <taxon>Oxalobacteraceae</taxon>
        <taxon>Oxalicibacterium</taxon>
    </lineage>
</organism>
<evidence type="ECO:0000313" key="3">
    <source>
        <dbReference type="EMBL" id="GGC17879.1"/>
    </source>
</evidence>
<proteinExistence type="predicted"/>
<feature type="chain" id="PRO_5035173872" description="DUF4124 domain-containing protein" evidence="1">
    <location>
        <begin position="26"/>
        <end position="110"/>
    </location>
</feature>
<dbReference type="RefSeq" id="WP_188397352.1">
    <property type="nucleotide sequence ID" value="NZ_BMCG01000006.1"/>
</dbReference>
<accession>A0A8J2UQ19</accession>
<dbReference type="Pfam" id="PF13511">
    <property type="entry name" value="DUF4124"/>
    <property type="match status" value="1"/>
</dbReference>